<organism evidence="7 8">
    <name type="scientific">Candidatus Brocadia carolinensis</name>
    <dbReference type="NCBI Taxonomy" id="1004156"/>
    <lineage>
        <taxon>Bacteria</taxon>
        <taxon>Pseudomonadati</taxon>
        <taxon>Planctomycetota</taxon>
        <taxon>Candidatus Brocadiia</taxon>
        <taxon>Candidatus Brocadiales</taxon>
        <taxon>Candidatus Brocadiaceae</taxon>
        <taxon>Candidatus Brocadia</taxon>
    </lineage>
</organism>
<dbReference type="InterPro" id="IPR036259">
    <property type="entry name" value="MFS_trans_sf"/>
</dbReference>
<feature type="transmembrane region" description="Helical" evidence="5">
    <location>
        <begin position="77"/>
        <end position="95"/>
    </location>
</feature>
<feature type="transmembrane region" description="Helical" evidence="5">
    <location>
        <begin position="317"/>
        <end position="340"/>
    </location>
</feature>
<dbReference type="PANTHER" id="PTHR23518">
    <property type="entry name" value="C-METHYLTRANSFERASE"/>
    <property type="match status" value="1"/>
</dbReference>
<dbReference type="STRING" id="1004156.AYP45_10940"/>
<dbReference type="PANTHER" id="PTHR23518:SF2">
    <property type="entry name" value="MAJOR FACILITATOR SUPERFAMILY TRANSPORTER"/>
    <property type="match status" value="1"/>
</dbReference>
<comment type="subcellular location">
    <subcellularLocation>
        <location evidence="1">Membrane</location>
        <topology evidence="1">Multi-pass membrane protein</topology>
    </subcellularLocation>
</comment>
<comment type="caution">
    <text evidence="7">The sequence shown here is derived from an EMBL/GenBank/DDBJ whole genome shotgun (WGS) entry which is preliminary data.</text>
</comment>
<keyword evidence="4 5" id="KW-0472">Membrane</keyword>
<evidence type="ECO:0000256" key="1">
    <source>
        <dbReference type="ARBA" id="ARBA00004141"/>
    </source>
</evidence>
<keyword evidence="3 5" id="KW-1133">Transmembrane helix</keyword>
<keyword evidence="2 5" id="KW-0812">Transmembrane</keyword>
<dbReference type="InterPro" id="IPR020846">
    <property type="entry name" value="MFS_dom"/>
</dbReference>
<dbReference type="PROSITE" id="PS50850">
    <property type="entry name" value="MFS"/>
    <property type="match status" value="1"/>
</dbReference>
<protein>
    <submittedName>
        <fullName evidence="7">MFS transporter</fullName>
    </submittedName>
</protein>
<feature type="transmembrane region" description="Helical" evidence="5">
    <location>
        <begin position="352"/>
        <end position="373"/>
    </location>
</feature>
<dbReference type="EMBL" id="AYTS01000098">
    <property type="protein sequence ID" value="OOP56127.1"/>
    <property type="molecule type" value="Genomic_DNA"/>
</dbReference>
<feature type="transmembrane region" description="Helical" evidence="5">
    <location>
        <begin position="169"/>
        <end position="190"/>
    </location>
</feature>
<proteinExistence type="predicted"/>
<feature type="transmembrane region" description="Helical" evidence="5">
    <location>
        <begin position="7"/>
        <end position="26"/>
    </location>
</feature>
<dbReference type="PROSITE" id="PS00216">
    <property type="entry name" value="SUGAR_TRANSPORT_1"/>
    <property type="match status" value="1"/>
</dbReference>
<feature type="transmembrane region" description="Helical" evidence="5">
    <location>
        <begin position="379"/>
        <end position="399"/>
    </location>
</feature>
<feature type="transmembrane region" description="Helical" evidence="5">
    <location>
        <begin position="292"/>
        <end position="311"/>
    </location>
</feature>
<dbReference type="SUPFAM" id="SSF103473">
    <property type="entry name" value="MFS general substrate transporter"/>
    <property type="match status" value="1"/>
</dbReference>
<dbReference type="CDD" id="cd17325">
    <property type="entry name" value="MFS_MdtG_SLC18_like"/>
    <property type="match status" value="1"/>
</dbReference>
<accession>A0A1V4ASS6</accession>
<feature type="transmembrane region" description="Helical" evidence="5">
    <location>
        <begin position="135"/>
        <end position="157"/>
    </location>
</feature>
<dbReference type="Gene3D" id="1.20.1250.20">
    <property type="entry name" value="MFS general substrate transporter like domains"/>
    <property type="match status" value="2"/>
</dbReference>
<evidence type="ECO:0000313" key="7">
    <source>
        <dbReference type="EMBL" id="OOP56127.1"/>
    </source>
</evidence>
<dbReference type="Pfam" id="PF07690">
    <property type="entry name" value="MFS_1"/>
    <property type="match status" value="1"/>
</dbReference>
<sequence>MTNPTSGLSSFITLCTVGFFARMSYAMARTPLLPLFALSLGAGPEAIGFVVGASTITGIFFKLPAGTLSDIYGRYRMLFLSVLVFAFTPFVYYLVTSYWQLVSLRFFHGLATSIYGPVVMATIADIAGEKKGERLSIFSSITIIGNLIGAPLGGYILKYLAGNGNNSVHHFHCAYLICGIIGLISFGFTVKLMTSRRSETIQIKNPLSEVWRKFFKGIREVTSDYRIIITSNMEGIQNLSVGAMEAFLPIYAVTVAKLNPFLAGILWGAQVVTTILAKPVMGKISDRYGRKLIIFSGMWICAVSFACIPLTQNFYFLILLAAVFGVGEAFVTSSSAAMVADFCKEQNYGAAMGTFGSIFDIGHASGPILAGFLLSRLSYQYSFLIIALLLIVSSFIFALKVPEKAHGIKLEV</sequence>
<feature type="transmembrane region" description="Helical" evidence="5">
    <location>
        <begin position="107"/>
        <end position="128"/>
    </location>
</feature>
<reference evidence="7 8" key="1">
    <citation type="journal article" date="2017" name="Water Res.">
        <title>Discovery and metagenomic analysis of an anammox bacterial enrichment related to Candidatus "Brocadia caroliniensis" in a full-scale glycerol-fed nitritation-denitritation separate centrate treatment process.</title>
        <authorList>
            <person name="Park H."/>
            <person name="Brotto A.C."/>
            <person name="van Loosdrecht M.C."/>
            <person name="Chandran K."/>
        </authorList>
    </citation>
    <scope>NUCLEOTIDE SEQUENCE [LARGE SCALE GENOMIC DNA]</scope>
    <source>
        <strain evidence="7">26THWARD</strain>
    </source>
</reference>
<feature type="domain" description="Major facilitator superfamily (MFS) profile" evidence="6">
    <location>
        <begin position="10"/>
        <end position="405"/>
    </location>
</feature>
<dbReference type="InterPro" id="IPR011701">
    <property type="entry name" value="MFS"/>
</dbReference>
<evidence type="ECO:0000256" key="4">
    <source>
        <dbReference type="ARBA" id="ARBA00023136"/>
    </source>
</evidence>
<gene>
    <name evidence="7" type="ORF">AYP45_10940</name>
</gene>
<evidence type="ECO:0000313" key="8">
    <source>
        <dbReference type="Proteomes" id="UP000189681"/>
    </source>
</evidence>
<name>A0A1V4ASS6_9BACT</name>
<evidence type="ECO:0000256" key="2">
    <source>
        <dbReference type="ARBA" id="ARBA00022692"/>
    </source>
</evidence>
<feature type="transmembrane region" description="Helical" evidence="5">
    <location>
        <begin position="46"/>
        <end position="65"/>
    </location>
</feature>
<evidence type="ECO:0000259" key="6">
    <source>
        <dbReference type="PROSITE" id="PS50850"/>
    </source>
</evidence>
<dbReference type="InterPro" id="IPR005829">
    <property type="entry name" value="Sugar_transporter_CS"/>
</dbReference>
<evidence type="ECO:0000256" key="5">
    <source>
        <dbReference type="SAM" id="Phobius"/>
    </source>
</evidence>
<dbReference type="GO" id="GO:0022857">
    <property type="term" value="F:transmembrane transporter activity"/>
    <property type="evidence" value="ECO:0007669"/>
    <property type="project" value="InterPro"/>
</dbReference>
<dbReference type="Proteomes" id="UP000189681">
    <property type="component" value="Unassembled WGS sequence"/>
</dbReference>
<feature type="transmembrane region" description="Helical" evidence="5">
    <location>
        <begin position="261"/>
        <end position="280"/>
    </location>
</feature>
<dbReference type="AlphaFoldDB" id="A0A1V4ASS6"/>
<evidence type="ECO:0000256" key="3">
    <source>
        <dbReference type="ARBA" id="ARBA00022989"/>
    </source>
</evidence>
<dbReference type="GO" id="GO:0016020">
    <property type="term" value="C:membrane"/>
    <property type="evidence" value="ECO:0007669"/>
    <property type="project" value="UniProtKB-SubCell"/>
</dbReference>